<dbReference type="InterPro" id="IPR005238">
    <property type="entry name" value="ComB-like"/>
</dbReference>
<evidence type="ECO:0000256" key="3">
    <source>
        <dbReference type="ARBA" id="ARBA00012953"/>
    </source>
</evidence>
<evidence type="ECO:0000256" key="2">
    <source>
        <dbReference type="ARBA" id="ARBA00009997"/>
    </source>
</evidence>
<keyword evidence="8" id="KW-0812">Transmembrane</keyword>
<dbReference type="Proteomes" id="UP000196475">
    <property type="component" value="Unassembled WGS sequence"/>
</dbReference>
<keyword evidence="6" id="KW-0460">Magnesium</keyword>
<keyword evidence="8" id="KW-0472">Membrane</keyword>
<evidence type="ECO:0000256" key="8">
    <source>
        <dbReference type="SAM" id="Phobius"/>
    </source>
</evidence>
<reference evidence="10" key="1">
    <citation type="submission" date="2016-06" db="EMBL/GenBank/DDBJ databases">
        <authorList>
            <person name="Nascimento L."/>
            <person name="Pereira R.V."/>
            <person name="Martins L.F."/>
            <person name="Quaggio R.B."/>
            <person name="Silva A.M."/>
            <person name="Setubal J.C."/>
        </authorList>
    </citation>
    <scope>NUCLEOTIDE SEQUENCE [LARGE SCALE GENOMIC DNA]</scope>
</reference>
<gene>
    <name evidence="9" type="ORF">BAA01_07070</name>
</gene>
<sequence length="246" mass="27175">MGMKRLHVWLTKEEIVPERLVGAAAVVIDVLLATTTMVTMMERGAQRVFPVGSLEEARRLRRELASPNLITGGEEDGFKVEEFDLGPLPDEFTEEVVRGKDIIFLTTNGTRAVRYAQPAGQLLLGCLRNAPAVADYLNRAAVEDVFIICAGSKGHFSYEDFLCASEIVSRLDLTGVKMNDAAQFAYDSAQNRPGEVFDALRRGRVGRYFMENGLRELLQFVGSVGDASTVVEVKDGQLRLLLESRC</sequence>
<organism evidence="9 10">
    <name type="scientific">Bacillus thermozeamaize</name>
    <dbReference type="NCBI Taxonomy" id="230954"/>
    <lineage>
        <taxon>Bacteria</taxon>
        <taxon>Bacillati</taxon>
        <taxon>Bacillota</taxon>
        <taxon>Bacilli</taxon>
        <taxon>Bacillales</taxon>
        <taxon>Bacillaceae</taxon>
        <taxon>Bacillus</taxon>
    </lineage>
</organism>
<evidence type="ECO:0000256" key="5">
    <source>
        <dbReference type="ARBA" id="ARBA00022801"/>
    </source>
</evidence>
<evidence type="ECO:0000256" key="6">
    <source>
        <dbReference type="ARBA" id="ARBA00022842"/>
    </source>
</evidence>
<evidence type="ECO:0000256" key="1">
    <source>
        <dbReference type="ARBA" id="ARBA00001946"/>
    </source>
</evidence>
<dbReference type="PANTHER" id="PTHR37311:SF1">
    <property type="entry name" value="2-PHOSPHOSULFOLACTATE PHOSPHATASE-RELATED"/>
    <property type="match status" value="1"/>
</dbReference>
<dbReference type="EMBL" id="LZRT01000010">
    <property type="protein sequence ID" value="OUM90738.1"/>
    <property type="molecule type" value="Genomic_DNA"/>
</dbReference>
<evidence type="ECO:0000256" key="4">
    <source>
        <dbReference type="ARBA" id="ARBA00021948"/>
    </source>
</evidence>
<dbReference type="Pfam" id="PF04029">
    <property type="entry name" value="2-ph_phosp"/>
    <property type="match status" value="1"/>
</dbReference>
<proteinExistence type="inferred from homology"/>
<evidence type="ECO:0000313" key="10">
    <source>
        <dbReference type="Proteomes" id="UP000196475"/>
    </source>
</evidence>
<name>A0A1Y3PZZ4_9BACI</name>
<protein>
    <recommendedName>
        <fullName evidence="4">Probable 2-phosphosulfolactate phosphatase</fullName>
        <ecNumber evidence="3">3.1.3.71</ecNumber>
    </recommendedName>
</protein>
<dbReference type="EC" id="3.1.3.71" evidence="3"/>
<keyword evidence="8" id="KW-1133">Transmembrane helix</keyword>
<dbReference type="AlphaFoldDB" id="A0A1Y3PZZ4"/>
<keyword evidence="5" id="KW-0378">Hydrolase</keyword>
<dbReference type="SUPFAM" id="SSF142823">
    <property type="entry name" value="ComB-like"/>
    <property type="match status" value="1"/>
</dbReference>
<dbReference type="GO" id="GO:0050545">
    <property type="term" value="F:sulfopyruvate decarboxylase activity"/>
    <property type="evidence" value="ECO:0007669"/>
    <property type="project" value="TreeGrafter"/>
</dbReference>
<evidence type="ECO:0000256" key="7">
    <source>
        <dbReference type="ARBA" id="ARBA00033711"/>
    </source>
</evidence>
<accession>A0A1Y3PZZ4</accession>
<evidence type="ECO:0000313" key="9">
    <source>
        <dbReference type="EMBL" id="OUM90738.1"/>
    </source>
</evidence>
<comment type="similarity">
    <text evidence="2">Belongs to the ComB family.</text>
</comment>
<dbReference type="PANTHER" id="PTHR37311">
    <property type="entry name" value="2-PHOSPHOSULFOLACTATE PHOSPHATASE-RELATED"/>
    <property type="match status" value="1"/>
</dbReference>
<dbReference type="GO" id="GO:0000287">
    <property type="term" value="F:magnesium ion binding"/>
    <property type="evidence" value="ECO:0007669"/>
    <property type="project" value="InterPro"/>
</dbReference>
<comment type="caution">
    <text evidence="9">The sequence shown here is derived from an EMBL/GenBank/DDBJ whole genome shotgun (WGS) entry which is preliminary data.</text>
</comment>
<dbReference type="Gene3D" id="3.90.1560.10">
    <property type="entry name" value="ComB-like"/>
    <property type="match status" value="1"/>
</dbReference>
<comment type="catalytic activity">
    <reaction evidence="7">
        <text>(2R)-O-phospho-3-sulfolactate + H2O = (2R)-3-sulfolactate + phosphate</text>
        <dbReference type="Rhea" id="RHEA:23416"/>
        <dbReference type="ChEBI" id="CHEBI:15377"/>
        <dbReference type="ChEBI" id="CHEBI:15597"/>
        <dbReference type="ChEBI" id="CHEBI:43474"/>
        <dbReference type="ChEBI" id="CHEBI:58738"/>
        <dbReference type="EC" id="3.1.3.71"/>
    </reaction>
</comment>
<feature type="transmembrane region" description="Helical" evidence="8">
    <location>
        <begin position="20"/>
        <end position="40"/>
    </location>
</feature>
<dbReference type="GO" id="GO:0050532">
    <property type="term" value="F:2-phosphosulfolactate phosphatase activity"/>
    <property type="evidence" value="ECO:0007669"/>
    <property type="project" value="UniProtKB-EC"/>
</dbReference>
<comment type="cofactor">
    <cofactor evidence="1">
        <name>Mg(2+)</name>
        <dbReference type="ChEBI" id="CHEBI:18420"/>
    </cofactor>
</comment>
<dbReference type="InterPro" id="IPR036702">
    <property type="entry name" value="ComB-like_sf"/>
</dbReference>